<dbReference type="NCBIfam" id="NF004767">
    <property type="entry name" value="PRK06105.1"/>
    <property type="match status" value="1"/>
</dbReference>
<dbReference type="GO" id="GO:0009102">
    <property type="term" value="P:biotin biosynthetic process"/>
    <property type="evidence" value="ECO:0007669"/>
    <property type="project" value="TreeGrafter"/>
</dbReference>
<dbReference type="PANTHER" id="PTHR42684:SF3">
    <property type="entry name" value="ADENOSYLMETHIONINE-8-AMINO-7-OXONONANOATE AMINOTRANSFERASE"/>
    <property type="match status" value="1"/>
</dbReference>
<dbReference type="GO" id="GO:0009448">
    <property type="term" value="P:gamma-aminobutyric acid metabolic process"/>
    <property type="evidence" value="ECO:0007669"/>
    <property type="project" value="TreeGrafter"/>
</dbReference>
<dbReference type="PIRSF" id="PIRSF000521">
    <property type="entry name" value="Transaminase_4ab_Lys_Orn"/>
    <property type="match status" value="1"/>
</dbReference>
<dbReference type="InterPro" id="IPR015424">
    <property type="entry name" value="PyrdxlP-dep_Trfase"/>
</dbReference>
<dbReference type="Proteomes" id="UP000199630">
    <property type="component" value="Unassembled WGS sequence"/>
</dbReference>
<dbReference type="InterPro" id="IPR015421">
    <property type="entry name" value="PyrdxlP-dep_Trfase_major"/>
</dbReference>
<dbReference type="STRING" id="588602.SAMN04487991_2640"/>
<dbReference type="InterPro" id="IPR005814">
    <property type="entry name" value="Aminotrans_3"/>
</dbReference>
<evidence type="ECO:0000256" key="1">
    <source>
        <dbReference type="ARBA" id="ARBA00001933"/>
    </source>
</evidence>
<reference evidence="8" key="1">
    <citation type="submission" date="2016-10" db="EMBL/GenBank/DDBJ databases">
        <authorList>
            <person name="Varghese N."/>
            <person name="Submissions S."/>
        </authorList>
    </citation>
    <scope>NUCLEOTIDE SEQUENCE [LARGE SCALE GENOMIC DNA]</scope>
    <source>
        <strain evidence="8">DSM 26471</strain>
    </source>
</reference>
<dbReference type="Pfam" id="PF00202">
    <property type="entry name" value="Aminotran_3"/>
    <property type="match status" value="1"/>
</dbReference>
<dbReference type="PANTHER" id="PTHR42684">
    <property type="entry name" value="ADENOSYLMETHIONINE-8-AMINO-7-OXONONANOATE AMINOTRANSFERASE"/>
    <property type="match status" value="1"/>
</dbReference>
<evidence type="ECO:0000256" key="5">
    <source>
        <dbReference type="ARBA" id="ARBA00022898"/>
    </source>
</evidence>
<protein>
    <submittedName>
        <fullName evidence="7">4-aminobutyrate---pyruvate transaminase</fullName>
    </submittedName>
</protein>
<dbReference type="SUPFAM" id="SSF53383">
    <property type="entry name" value="PLP-dependent transferases"/>
    <property type="match status" value="1"/>
</dbReference>
<evidence type="ECO:0000256" key="2">
    <source>
        <dbReference type="ARBA" id="ARBA00008954"/>
    </source>
</evidence>
<dbReference type="GO" id="GO:0004015">
    <property type="term" value="F:adenosylmethionine-8-amino-7-oxononanoate transaminase activity"/>
    <property type="evidence" value="ECO:0007669"/>
    <property type="project" value="TreeGrafter"/>
</dbReference>
<comment type="cofactor">
    <cofactor evidence="1">
        <name>pyridoxal 5'-phosphate</name>
        <dbReference type="ChEBI" id="CHEBI:597326"/>
    </cofactor>
</comment>
<evidence type="ECO:0000256" key="4">
    <source>
        <dbReference type="ARBA" id="ARBA00022679"/>
    </source>
</evidence>
<dbReference type="AlphaFoldDB" id="A0A1I3TAC1"/>
<evidence type="ECO:0000256" key="3">
    <source>
        <dbReference type="ARBA" id="ARBA00022576"/>
    </source>
</evidence>
<evidence type="ECO:0000313" key="8">
    <source>
        <dbReference type="Proteomes" id="UP000199630"/>
    </source>
</evidence>
<keyword evidence="8" id="KW-1185">Reference proteome</keyword>
<dbReference type="Gene3D" id="3.90.1150.10">
    <property type="entry name" value="Aspartate Aminotransferase, domain 1"/>
    <property type="match status" value="1"/>
</dbReference>
<keyword evidence="7" id="KW-0670">Pyruvate</keyword>
<evidence type="ECO:0000256" key="6">
    <source>
        <dbReference type="RuleBase" id="RU003560"/>
    </source>
</evidence>
<accession>A0A1I3TAC1</accession>
<name>A0A1I3TAC1_9RHOB</name>
<keyword evidence="5 6" id="KW-0663">Pyridoxal phosphate</keyword>
<sequence>MTTASDSILHPFTNLSQTAPAPIRTFAKGDGLYVIGDDGERYFEAMSGLWSVSLGFSEKRLADAATRQLQSLPFYHIFMSSSHEQVRELAEALIARAPGQLAHVGFSTSGSEANETAVKAVWQYNNVLGRPQKKKIIARWDAYHGSTALAASLCGLPNMHSGFDLPLGPILHTGSPHHWRHAKPGETEEAFATRLADELEQMIQREGPDTIAAFIAEPIMGAGGVIVPPASYFDKIVPVLKKHDILLIADEIICGFGRTGTYWGSELCGIEPDILVCGKQLSGGYLPISATLMTDEIYSVIATETSRSGGFSHGFTHSGNPVCAAVANEAIRIYDERDIVAGVARKAEVFHAALREAFTGAEHVGEVRGVGLLGAVELAPEGDPRRSFADKAGALWARDIYETEKTVVRAVHDAVVLCPPLIVEEGDLIALVERLRRSYDRVLPQIRALSTTDY</sequence>
<dbReference type="OrthoDB" id="9801834at2"/>
<dbReference type="InterPro" id="IPR049704">
    <property type="entry name" value="Aminotrans_3_PPA_site"/>
</dbReference>
<dbReference type="FunFam" id="3.40.640.10:FF:000014">
    <property type="entry name" value="Adenosylmethionine-8-amino-7-oxononanoate aminotransferase, probable"/>
    <property type="match status" value="1"/>
</dbReference>
<dbReference type="GO" id="GO:0030170">
    <property type="term" value="F:pyridoxal phosphate binding"/>
    <property type="evidence" value="ECO:0007669"/>
    <property type="project" value="InterPro"/>
</dbReference>
<dbReference type="InterPro" id="IPR015422">
    <property type="entry name" value="PyrdxlP-dep_Trfase_small"/>
</dbReference>
<dbReference type="PROSITE" id="PS00600">
    <property type="entry name" value="AA_TRANSFER_CLASS_3"/>
    <property type="match status" value="1"/>
</dbReference>
<dbReference type="EMBL" id="FORH01000005">
    <property type="protein sequence ID" value="SFJ67885.1"/>
    <property type="molecule type" value="Genomic_DNA"/>
</dbReference>
<dbReference type="RefSeq" id="WP_090061177.1">
    <property type="nucleotide sequence ID" value="NZ_FORH01000005.1"/>
</dbReference>
<dbReference type="Gene3D" id="3.40.640.10">
    <property type="entry name" value="Type I PLP-dependent aspartate aminotransferase-like (Major domain)"/>
    <property type="match status" value="1"/>
</dbReference>
<organism evidence="7 8">
    <name type="scientific">Celeribacter neptunius</name>
    <dbReference type="NCBI Taxonomy" id="588602"/>
    <lineage>
        <taxon>Bacteria</taxon>
        <taxon>Pseudomonadati</taxon>
        <taxon>Pseudomonadota</taxon>
        <taxon>Alphaproteobacteria</taxon>
        <taxon>Rhodobacterales</taxon>
        <taxon>Roseobacteraceae</taxon>
        <taxon>Celeribacter</taxon>
    </lineage>
</organism>
<proteinExistence type="inferred from homology"/>
<dbReference type="CDD" id="cd00610">
    <property type="entry name" value="OAT_like"/>
    <property type="match status" value="1"/>
</dbReference>
<keyword evidence="3" id="KW-0032">Aminotransferase</keyword>
<comment type="similarity">
    <text evidence="2 6">Belongs to the class-III pyridoxal-phosphate-dependent aminotransferase family.</text>
</comment>
<gene>
    <name evidence="7" type="ORF">SAMN04487991_2640</name>
</gene>
<evidence type="ECO:0000313" key="7">
    <source>
        <dbReference type="EMBL" id="SFJ67885.1"/>
    </source>
</evidence>
<keyword evidence="4" id="KW-0808">Transferase</keyword>